<dbReference type="Proteomes" id="UP001177140">
    <property type="component" value="Unassembled WGS sequence"/>
</dbReference>
<proteinExistence type="predicted"/>
<protein>
    <recommendedName>
        <fullName evidence="7">H15 domain-containing protein</fullName>
    </recommendedName>
</protein>
<dbReference type="GO" id="GO:0005730">
    <property type="term" value="C:nucleolus"/>
    <property type="evidence" value="ECO:0007669"/>
    <property type="project" value="TreeGrafter"/>
</dbReference>
<dbReference type="PANTHER" id="PTHR11467:SF162">
    <property type="entry name" value="HMG-Y-RELATED PROTEIN A"/>
    <property type="match status" value="1"/>
</dbReference>
<keyword evidence="3" id="KW-0677">Repeat</keyword>
<dbReference type="InterPro" id="IPR000116">
    <property type="entry name" value="HMGA"/>
</dbReference>
<dbReference type="InterPro" id="IPR017956">
    <property type="entry name" value="AT_hook_DNA-bd_motif"/>
</dbReference>
<dbReference type="SMART" id="SM00526">
    <property type="entry name" value="H15"/>
    <property type="match status" value="1"/>
</dbReference>
<dbReference type="Pfam" id="PF00538">
    <property type="entry name" value="Linker_histone"/>
    <property type="match status" value="1"/>
</dbReference>
<dbReference type="PRINTS" id="PR00930">
    <property type="entry name" value="HIGHMOBLTYIY"/>
</dbReference>
<feature type="compositionally biased region" description="Acidic residues" evidence="6">
    <location>
        <begin position="156"/>
        <end position="172"/>
    </location>
</feature>
<reference evidence="8" key="1">
    <citation type="submission" date="2022-03" db="EMBL/GenBank/DDBJ databases">
        <title>A functionally conserved STORR gene fusion in Papaver species that diverged 16.8 million years ago.</title>
        <authorList>
            <person name="Catania T."/>
        </authorList>
    </citation>
    <scope>NUCLEOTIDE SEQUENCE</scope>
    <source>
        <strain evidence="8">S-191538</strain>
    </source>
</reference>
<evidence type="ECO:0000259" key="7">
    <source>
        <dbReference type="PROSITE" id="PS51504"/>
    </source>
</evidence>
<gene>
    <name evidence="8" type="ORF">MKW94_011413</name>
</gene>
<feature type="domain" description="H15" evidence="7">
    <location>
        <begin position="10"/>
        <end position="79"/>
    </location>
</feature>
<feature type="compositionally biased region" description="Low complexity" evidence="6">
    <location>
        <begin position="95"/>
        <end position="113"/>
    </location>
</feature>
<keyword evidence="9" id="KW-1185">Reference proteome</keyword>
<dbReference type="GO" id="GO:0030261">
    <property type="term" value="P:chromosome condensation"/>
    <property type="evidence" value="ECO:0007669"/>
    <property type="project" value="TreeGrafter"/>
</dbReference>
<dbReference type="PANTHER" id="PTHR11467">
    <property type="entry name" value="HISTONE H1"/>
    <property type="match status" value="1"/>
</dbReference>
<dbReference type="SMART" id="SM00384">
    <property type="entry name" value="AT_hook"/>
    <property type="match status" value="4"/>
</dbReference>
<dbReference type="GO" id="GO:0006334">
    <property type="term" value="P:nucleosome assembly"/>
    <property type="evidence" value="ECO:0007669"/>
    <property type="project" value="InterPro"/>
</dbReference>
<dbReference type="GO" id="GO:0003690">
    <property type="term" value="F:double-stranded DNA binding"/>
    <property type="evidence" value="ECO:0007669"/>
    <property type="project" value="TreeGrafter"/>
</dbReference>
<dbReference type="GO" id="GO:0031492">
    <property type="term" value="F:nucleosomal DNA binding"/>
    <property type="evidence" value="ECO:0007669"/>
    <property type="project" value="TreeGrafter"/>
</dbReference>
<dbReference type="EMBL" id="JAJJMA010152911">
    <property type="protein sequence ID" value="MCL7035070.1"/>
    <property type="molecule type" value="Genomic_DNA"/>
</dbReference>
<comment type="subcellular location">
    <subcellularLocation>
        <location evidence="2">Chromosome</location>
    </subcellularLocation>
    <subcellularLocation>
        <location evidence="1">Nucleus</location>
    </subcellularLocation>
</comment>
<evidence type="ECO:0000256" key="3">
    <source>
        <dbReference type="ARBA" id="ARBA00022737"/>
    </source>
</evidence>
<dbReference type="GO" id="GO:0045910">
    <property type="term" value="P:negative regulation of DNA recombination"/>
    <property type="evidence" value="ECO:0007669"/>
    <property type="project" value="TreeGrafter"/>
</dbReference>
<dbReference type="Gene3D" id="1.10.10.10">
    <property type="entry name" value="Winged helix-like DNA-binding domain superfamily/Winged helix DNA-binding domain"/>
    <property type="match status" value="1"/>
</dbReference>
<evidence type="ECO:0000313" key="9">
    <source>
        <dbReference type="Proteomes" id="UP001177140"/>
    </source>
</evidence>
<accession>A0AA41SHK0</accession>
<feature type="region of interest" description="Disordered" evidence="6">
    <location>
        <begin position="73"/>
        <end position="216"/>
    </location>
</feature>
<dbReference type="AlphaFoldDB" id="A0AA41SHK0"/>
<evidence type="ECO:0000313" key="8">
    <source>
        <dbReference type="EMBL" id="MCL7035070.1"/>
    </source>
</evidence>
<dbReference type="GO" id="GO:0006355">
    <property type="term" value="P:regulation of DNA-templated transcription"/>
    <property type="evidence" value="ECO:0007669"/>
    <property type="project" value="InterPro"/>
</dbReference>
<dbReference type="PRINTS" id="PR00929">
    <property type="entry name" value="ATHOOK"/>
</dbReference>
<dbReference type="FunFam" id="1.10.10.10:FF:000493">
    <property type="entry name" value="HMG-Y-related protein A"/>
    <property type="match status" value="1"/>
</dbReference>
<sequence>MATTQELPQPLPQYPEMIFKAISALNEATGSNKTTISNYIESTYGDLPAGHTELLTQHLDKLKESGELVFAKNNYMRPNPDAPPKRGRGRPPKPKSAAAMALAAAKAAHVGPPRGRGRPPKNRDPESGGGVAEKRKVSEPSGRPRGRPKKVKSGEGEGDDDDDEEEEGDVTDANEIPGVVPAGGGAVPGAGLNVTGSPRPRGRPPKVKTPFGDVGF</sequence>
<dbReference type="InterPro" id="IPR036390">
    <property type="entry name" value="WH_DNA-bd_sf"/>
</dbReference>
<comment type="caution">
    <text evidence="8">The sequence shown here is derived from an EMBL/GenBank/DDBJ whole genome shotgun (WGS) entry which is preliminary data.</text>
</comment>
<dbReference type="PROSITE" id="PS51504">
    <property type="entry name" value="H15"/>
    <property type="match status" value="1"/>
</dbReference>
<evidence type="ECO:0000256" key="5">
    <source>
        <dbReference type="ARBA" id="ARBA00023242"/>
    </source>
</evidence>
<evidence type="ECO:0000256" key="6">
    <source>
        <dbReference type="SAM" id="MobiDB-lite"/>
    </source>
</evidence>
<organism evidence="8 9">
    <name type="scientific">Papaver nudicaule</name>
    <name type="common">Iceland poppy</name>
    <dbReference type="NCBI Taxonomy" id="74823"/>
    <lineage>
        <taxon>Eukaryota</taxon>
        <taxon>Viridiplantae</taxon>
        <taxon>Streptophyta</taxon>
        <taxon>Embryophyta</taxon>
        <taxon>Tracheophyta</taxon>
        <taxon>Spermatophyta</taxon>
        <taxon>Magnoliopsida</taxon>
        <taxon>Ranunculales</taxon>
        <taxon>Papaveraceae</taxon>
        <taxon>Papaveroideae</taxon>
        <taxon>Papaver</taxon>
    </lineage>
</organism>
<dbReference type="InterPro" id="IPR036388">
    <property type="entry name" value="WH-like_DNA-bd_sf"/>
</dbReference>
<evidence type="ECO:0000256" key="2">
    <source>
        <dbReference type="ARBA" id="ARBA00004286"/>
    </source>
</evidence>
<keyword evidence="4" id="KW-0238">DNA-binding</keyword>
<feature type="compositionally biased region" description="Basic and acidic residues" evidence="6">
    <location>
        <begin position="121"/>
        <end position="138"/>
    </location>
</feature>
<evidence type="ECO:0000256" key="1">
    <source>
        <dbReference type="ARBA" id="ARBA00004123"/>
    </source>
</evidence>
<dbReference type="GO" id="GO:0000786">
    <property type="term" value="C:nucleosome"/>
    <property type="evidence" value="ECO:0007669"/>
    <property type="project" value="InterPro"/>
</dbReference>
<dbReference type="Pfam" id="PF02178">
    <property type="entry name" value="AT_hook"/>
    <property type="match status" value="4"/>
</dbReference>
<evidence type="ECO:0000256" key="4">
    <source>
        <dbReference type="ARBA" id="ARBA00023125"/>
    </source>
</evidence>
<dbReference type="SUPFAM" id="SSF46785">
    <property type="entry name" value="Winged helix' DNA-binding domain"/>
    <property type="match status" value="1"/>
</dbReference>
<name>A0AA41SHK0_PAPNU</name>
<keyword evidence="5" id="KW-0539">Nucleus</keyword>
<dbReference type="InterPro" id="IPR005818">
    <property type="entry name" value="Histone_H1/H5_H15"/>
</dbReference>